<evidence type="ECO:0000256" key="4">
    <source>
        <dbReference type="ARBA" id="ARBA00023136"/>
    </source>
</evidence>
<dbReference type="EMBL" id="JBHTEE010000001">
    <property type="protein sequence ID" value="MFC7604346.1"/>
    <property type="molecule type" value="Genomic_DNA"/>
</dbReference>
<feature type="transmembrane region" description="Helical" evidence="5">
    <location>
        <begin position="259"/>
        <end position="277"/>
    </location>
</feature>
<dbReference type="PANTHER" id="PTHR47704">
    <property type="entry name" value="POTASSIUM TRANSPORTER KIMA"/>
    <property type="match status" value="1"/>
</dbReference>
<proteinExistence type="predicted"/>
<evidence type="ECO:0000313" key="6">
    <source>
        <dbReference type="EMBL" id="MFC7604346.1"/>
    </source>
</evidence>
<feature type="transmembrane region" description="Helical" evidence="5">
    <location>
        <begin position="147"/>
        <end position="169"/>
    </location>
</feature>
<dbReference type="Proteomes" id="UP001596514">
    <property type="component" value="Unassembled WGS sequence"/>
</dbReference>
<keyword evidence="2 5" id="KW-0812">Transmembrane</keyword>
<feature type="transmembrane region" description="Helical" evidence="5">
    <location>
        <begin position="376"/>
        <end position="396"/>
    </location>
</feature>
<reference evidence="7" key="1">
    <citation type="journal article" date="2019" name="Int. J. Syst. Evol. Microbiol.">
        <title>The Global Catalogue of Microorganisms (GCM) 10K type strain sequencing project: providing services to taxonomists for standard genome sequencing and annotation.</title>
        <authorList>
            <consortium name="The Broad Institute Genomics Platform"/>
            <consortium name="The Broad Institute Genome Sequencing Center for Infectious Disease"/>
            <person name="Wu L."/>
            <person name="Ma J."/>
        </authorList>
    </citation>
    <scope>NUCLEOTIDE SEQUENCE [LARGE SCALE GENOMIC DNA]</scope>
    <source>
        <strain evidence="7">JCM 10083</strain>
    </source>
</reference>
<feature type="transmembrane region" description="Helical" evidence="5">
    <location>
        <begin position="54"/>
        <end position="86"/>
    </location>
</feature>
<evidence type="ECO:0000256" key="3">
    <source>
        <dbReference type="ARBA" id="ARBA00022989"/>
    </source>
</evidence>
<feature type="transmembrane region" description="Helical" evidence="5">
    <location>
        <begin position="351"/>
        <end position="370"/>
    </location>
</feature>
<evidence type="ECO:0000256" key="5">
    <source>
        <dbReference type="SAM" id="Phobius"/>
    </source>
</evidence>
<dbReference type="PANTHER" id="PTHR47704:SF1">
    <property type="entry name" value="POTASSIUM TRANSPORTER KIMA"/>
    <property type="match status" value="1"/>
</dbReference>
<feature type="transmembrane region" description="Helical" evidence="5">
    <location>
        <begin position="408"/>
        <end position="431"/>
    </location>
</feature>
<keyword evidence="3 5" id="KW-1133">Transmembrane helix</keyword>
<comment type="subcellular location">
    <subcellularLocation>
        <location evidence="1">Membrane</location>
        <topology evidence="1">Multi-pass membrane protein</topology>
    </subcellularLocation>
</comment>
<dbReference type="InterPro" id="IPR053153">
    <property type="entry name" value="APC_K+_Transporter"/>
</dbReference>
<dbReference type="Pfam" id="PF13520">
    <property type="entry name" value="AA_permease_2"/>
    <property type="match status" value="1"/>
</dbReference>
<dbReference type="InterPro" id="IPR002293">
    <property type="entry name" value="AA/rel_permease1"/>
</dbReference>
<feature type="transmembrane region" description="Helical" evidence="5">
    <location>
        <begin position="115"/>
        <end position="141"/>
    </location>
</feature>
<gene>
    <name evidence="6" type="ORF">ACFQVD_29960</name>
</gene>
<organism evidence="6 7">
    <name type="scientific">Streptosporangium amethystogenes subsp. fukuiense</name>
    <dbReference type="NCBI Taxonomy" id="698418"/>
    <lineage>
        <taxon>Bacteria</taxon>
        <taxon>Bacillati</taxon>
        <taxon>Actinomycetota</taxon>
        <taxon>Actinomycetes</taxon>
        <taxon>Streptosporangiales</taxon>
        <taxon>Streptosporangiaceae</taxon>
        <taxon>Streptosporangium</taxon>
    </lineage>
</organism>
<feature type="transmembrane region" description="Helical" evidence="5">
    <location>
        <begin position="302"/>
        <end position="330"/>
    </location>
</feature>
<keyword evidence="4 5" id="KW-0472">Membrane</keyword>
<evidence type="ECO:0000256" key="1">
    <source>
        <dbReference type="ARBA" id="ARBA00004141"/>
    </source>
</evidence>
<evidence type="ECO:0000313" key="7">
    <source>
        <dbReference type="Proteomes" id="UP001596514"/>
    </source>
</evidence>
<keyword evidence="7" id="KW-1185">Reference proteome</keyword>
<feature type="transmembrane region" description="Helical" evidence="5">
    <location>
        <begin position="217"/>
        <end position="239"/>
    </location>
</feature>
<evidence type="ECO:0000256" key="2">
    <source>
        <dbReference type="ARBA" id="ARBA00022692"/>
    </source>
</evidence>
<feature type="transmembrane region" description="Helical" evidence="5">
    <location>
        <begin position="176"/>
        <end position="197"/>
    </location>
</feature>
<protein>
    <submittedName>
        <fullName evidence="6">APC family permease</fullName>
    </submittedName>
</protein>
<feature type="transmembrane region" description="Helical" evidence="5">
    <location>
        <begin position="437"/>
        <end position="455"/>
    </location>
</feature>
<dbReference type="RefSeq" id="WP_343961497.1">
    <property type="nucleotide sequence ID" value="NZ_BAAAGK010000005.1"/>
</dbReference>
<comment type="caution">
    <text evidence="6">The sequence shown here is derived from an EMBL/GenBank/DDBJ whole genome shotgun (WGS) entry which is preliminary data.</text>
</comment>
<accession>A0ABW2T7U4</accession>
<sequence>MTPRRPLNRPVHVSWRVRPQLRHGEGERQHLTSLQGLAALSLDALSSVAYGPEAIALILVAAGGAAIGYTLPITLAIVVLLTVLVISYRQVIAVYPNGGGSYAVAKSDLGERVSLLAAAALIVDYVLTVAVSLAAGAASLASAFPVLAPHLLAICLVGLALLTAVNLYGIAESARVLMLPTALFVVSVLGVVVLGLARSHPAAVVGAPMHVPVTDTLGVLLILKAFSSGCSALTGVEAIANGVPMFREPRVARAQRTELLLGALLGTMLVGLALLIHRDRVQPRHDVTVLAQLTAGAYGTGWVYYATNLVVTLALALAANTSFGGLPVLLSLLARDNRLPHLFALRTERPVHRYGVVAVAAAAAVILIAVDARTHRLIPMFAIGVFIGFTISQVGLVRHWATLRPPRWLGRALLNGTGALLTAGATLVLLTTKFLEGAWVVAIVIPLLILLFARIERYYTAVEKQLGVGRTPPRPTRPAAVAEAGKVIIIPVSDVTTRTERAVSAGLALGGEVVVVAVCFTEEEVHDLRTRWNLWDPGVRLEILDSPQHTVVRPVLDYIRQVADTGKWVAVLIPTVEPRHFRHRVLHNQRDLFLMVVLREHTDVLVCLLPFRINT</sequence>
<dbReference type="Gene3D" id="1.20.1740.10">
    <property type="entry name" value="Amino acid/polyamine transporter I"/>
    <property type="match status" value="1"/>
</dbReference>
<name>A0ABW2T7U4_9ACTN</name>